<evidence type="ECO:0000313" key="2">
    <source>
        <dbReference type="Proteomes" id="UP000029462"/>
    </source>
</evidence>
<evidence type="ECO:0000313" key="1">
    <source>
        <dbReference type="EMBL" id="GAL58445.1"/>
    </source>
</evidence>
<keyword evidence="2" id="KW-1185">Reference proteome</keyword>
<gene>
    <name evidence="1" type="ORF">EV102420_11_00150</name>
</gene>
<dbReference type="RefSeq" id="WP_042391488.1">
    <property type="nucleotide sequence ID" value="NZ_BBMZ01000011.1"/>
</dbReference>
<sequence>MNDQQVNQLLAALAAQTKALNEQTAAITRLAVSNEELSSLILRDLAGDIETTTIDSPHPTYLSTRPRG</sequence>
<dbReference type="EMBL" id="BBMZ01000011">
    <property type="protein sequence ID" value="GAL58445.1"/>
    <property type="molecule type" value="Genomic_DNA"/>
</dbReference>
<dbReference type="Proteomes" id="UP000029462">
    <property type="component" value="Unassembled WGS sequence"/>
</dbReference>
<dbReference type="AlphaFoldDB" id="A0A090V0Q3"/>
<reference evidence="1 2" key="1">
    <citation type="submission" date="2014-09" db="EMBL/GenBank/DDBJ databases">
        <title>Whole genome shotgun sequence of Escherichia vulneris NBRC 102420.</title>
        <authorList>
            <person name="Yoshida Y."/>
            <person name="Hosoyama A."/>
            <person name="Tsuchikane K."/>
            <person name="Ohji S."/>
            <person name="Ichikawa N."/>
            <person name="Kimura A."/>
            <person name="Yamazoe A."/>
            <person name="Ezaki T."/>
            <person name="Fujita N."/>
        </authorList>
    </citation>
    <scope>NUCLEOTIDE SEQUENCE [LARGE SCALE GENOMIC DNA]</scope>
    <source>
        <strain evidence="1 2">NBRC 102420</strain>
    </source>
</reference>
<protein>
    <submittedName>
        <fullName evidence="1">Uncharacterized protein</fullName>
    </submittedName>
</protein>
<proteinExistence type="predicted"/>
<name>A0A090V0Q3_PSEVU</name>
<comment type="caution">
    <text evidence="1">The sequence shown here is derived from an EMBL/GenBank/DDBJ whole genome shotgun (WGS) entry which is preliminary data.</text>
</comment>
<dbReference type="OrthoDB" id="6630510at2"/>
<accession>A0A090V0Q3</accession>
<dbReference type="STRING" id="1115515.EV102420_11_00150"/>
<organism evidence="1 2">
    <name type="scientific">Pseudescherichia vulneris NBRC 102420</name>
    <dbReference type="NCBI Taxonomy" id="1115515"/>
    <lineage>
        <taxon>Bacteria</taxon>
        <taxon>Pseudomonadati</taxon>
        <taxon>Pseudomonadota</taxon>
        <taxon>Gammaproteobacteria</taxon>
        <taxon>Enterobacterales</taxon>
        <taxon>Enterobacteriaceae</taxon>
        <taxon>Pseudescherichia</taxon>
    </lineage>
</organism>